<evidence type="ECO:0000256" key="2">
    <source>
        <dbReference type="SAM" id="MobiDB-lite"/>
    </source>
</evidence>
<dbReference type="GO" id="GO:0006355">
    <property type="term" value="P:regulation of DNA-templated transcription"/>
    <property type="evidence" value="ECO:0007669"/>
    <property type="project" value="InterPro"/>
</dbReference>
<sequence>MPRPGRRPYECVKRAWHSERHQPIRGSLIQEIFRVVSKIHSSATKRNKEWQEKLPIVVLKAEEIMYSKANSEAEYMDFNTLWDRTNDAIDTIIRLDDSTETSDLLQPCIEAALQLGCIPRRASRSQRNSDPRCYLNPNPQEPMSTCHSSLKGSISSPQCMAMYSMYPLYNWSSHHSAELELRCNSFPPKTSTYATDKSHPASHTDAPNKRQVETISETPQTPPTVECDLSLRLGPCRGSEDIDGKTLHQEFRNAKSKNPFLKELHLFPNETAPKTTFNMDEASKKRKALTLTLPSNHFSQRMRNPGF</sequence>
<dbReference type="PANTHER" id="PTHR35300:SF5">
    <property type="entry name" value="HISTONE ACETYLTRANSFERASE"/>
    <property type="match status" value="1"/>
</dbReference>
<keyword evidence="1" id="KW-0539">Nucleus</keyword>
<evidence type="ECO:0008006" key="5">
    <source>
        <dbReference type="Google" id="ProtNLM"/>
    </source>
</evidence>
<name>A0A7N0VJM3_KALFE</name>
<feature type="region of interest" description="Disordered" evidence="2">
    <location>
        <begin position="192"/>
        <end position="224"/>
    </location>
</feature>
<evidence type="ECO:0000313" key="3">
    <source>
        <dbReference type="EnsemblPlants" id="Kaladp0921s0004.2.v1.1"/>
    </source>
</evidence>
<dbReference type="AlphaFoldDB" id="A0A7N0VJM3"/>
<evidence type="ECO:0000313" key="4">
    <source>
        <dbReference type="Proteomes" id="UP000594263"/>
    </source>
</evidence>
<dbReference type="Gene3D" id="1.10.246.20">
    <property type="entry name" value="Coactivator CBP, KIX domain"/>
    <property type="match status" value="1"/>
</dbReference>
<protein>
    <recommendedName>
        <fullName evidence="5">Histone acetyltransferase</fullName>
    </recommendedName>
</protein>
<dbReference type="GO" id="GO:0003712">
    <property type="term" value="F:transcription coregulator activity"/>
    <property type="evidence" value="ECO:0007669"/>
    <property type="project" value="InterPro"/>
</dbReference>
<organism evidence="3 4">
    <name type="scientific">Kalanchoe fedtschenkoi</name>
    <name type="common">Lavender scallops</name>
    <name type="synonym">South American air plant</name>
    <dbReference type="NCBI Taxonomy" id="63787"/>
    <lineage>
        <taxon>Eukaryota</taxon>
        <taxon>Viridiplantae</taxon>
        <taxon>Streptophyta</taxon>
        <taxon>Embryophyta</taxon>
        <taxon>Tracheophyta</taxon>
        <taxon>Spermatophyta</taxon>
        <taxon>Magnoliopsida</taxon>
        <taxon>eudicotyledons</taxon>
        <taxon>Gunneridae</taxon>
        <taxon>Pentapetalae</taxon>
        <taxon>Saxifragales</taxon>
        <taxon>Crassulaceae</taxon>
        <taxon>Kalanchoe</taxon>
    </lineage>
</organism>
<dbReference type="PANTHER" id="PTHR35300">
    <property type="entry name" value="COACTIVATOR CBP, KIX DOMAIN-CONTAINING PROTEIN-RELATED"/>
    <property type="match status" value="1"/>
</dbReference>
<dbReference type="Proteomes" id="UP000594263">
    <property type="component" value="Unplaced"/>
</dbReference>
<feature type="region of interest" description="Disordered" evidence="2">
    <location>
        <begin position="121"/>
        <end position="149"/>
    </location>
</feature>
<reference evidence="3" key="1">
    <citation type="submission" date="2021-01" db="UniProtKB">
        <authorList>
            <consortium name="EnsemblPlants"/>
        </authorList>
    </citation>
    <scope>IDENTIFICATION</scope>
</reference>
<accession>A0A7N0VJM3</accession>
<dbReference type="InterPro" id="IPR036529">
    <property type="entry name" value="KIX_dom_sf"/>
</dbReference>
<feature type="compositionally biased region" description="Polar residues" evidence="2">
    <location>
        <begin position="137"/>
        <end position="149"/>
    </location>
</feature>
<evidence type="ECO:0000256" key="1">
    <source>
        <dbReference type="ARBA" id="ARBA00023242"/>
    </source>
</evidence>
<dbReference type="Gramene" id="Kaladp0921s0004.2.v1.1">
    <property type="protein sequence ID" value="Kaladp0921s0004.2.v1.1"/>
    <property type="gene ID" value="Kaladp0921s0004.v1.1"/>
</dbReference>
<proteinExistence type="predicted"/>
<dbReference type="EnsemblPlants" id="Kaladp0921s0004.2.v1.1">
    <property type="protein sequence ID" value="Kaladp0921s0004.2.v1.1"/>
    <property type="gene ID" value="Kaladp0921s0004.v1.1"/>
</dbReference>
<keyword evidence="4" id="KW-1185">Reference proteome</keyword>